<proteinExistence type="predicted"/>
<dbReference type="GO" id="GO:0008234">
    <property type="term" value="F:cysteine-type peptidase activity"/>
    <property type="evidence" value="ECO:0007669"/>
    <property type="project" value="InterPro"/>
</dbReference>
<feature type="domain" description="Gingipain" evidence="1">
    <location>
        <begin position="410"/>
        <end position="772"/>
    </location>
</feature>
<gene>
    <name evidence="2" type="ORF">SAMN05660293_01384</name>
</gene>
<dbReference type="EMBL" id="FUZA01000001">
    <property type="protein sequence ID" value="SKB60657.1"/>
    <property type="molecule type" value="Genomic_DNA"/>
</dbReference>
<name>A0A1T5CMH8_9BACT</name>
<dbReference type="Pfam" id="PF01364">
    <property type="entry name" value="Peptidase_C25"/>
    <property type="match status" value="1"/>
</dbReference>
<evidence type="ECO:0000313" key="2">
    <source>
        <dbReference type="EMBL" id="SKB60657.1"/>
    </source>
</evidence>
<dbReference type="CDD" id="cd02258">
    <property type="entry name" value="Peptidase_C25_N"/>
    <property type="match status" value="1"/>
</dbReference>
<keyword evidence="3" id="KW-1185">Reference proteome</keyword>
<dbReference type="Proteomes" id="UP000190897">
    <property type="component" value="Unassembled WGS sequence"/>
</dbReference>
<evidence type="ECO:0000259" key="1">
    <source>
        <dbReference type="Pfam" id="PF01364"/>
    </source>
</evidence>
<dbReference type="InterPro" id="IPR029030">
    <property type="entry name" value="Caspase-like_dom_sf"/>
</dbReference>
<dbReference type="AlphaFoldDB" id="A0A1T5CMH8"/>
<reference evidence="3" key="1">
    <citation type="submission" date="2017-02" db="EMBL/GenBank/DDBJ databases">
        <authorList>
            <person name="Varghese N."/>
            <person name="Submissions S."/>
        </authorList>
    </citation>
    <scope>NUCLEOTIDE SEQUENCE [LARGE SCALE GENOMIC DNA]</scope>
    <source>
        <strain evidence="3">DSM 22270</strain>
    </source>
</reference>
<organism evidence="2 3">
    <name type="scientific">Dyadobacter psychrophilus</name>
    <dbReference type="NCBI Taxonomy" id="651661"/>
    <lineage>
        <taxon>Bacteria</taxon>
        <taxon>Pseudomonadati</taxon>
        <taxon>Bacteroidota</taxon>
        <taxon>Cytophagia</taxon>
        <taxon>Cytophagales</taxon>
        <taxon>Spirosomataceae</taxon>
        <taxon>Dyadobacter</taxon>
    </lineage>
</organism>
<sequence length="1122" mass="123137">MSHTATYAFCIFEQKSMMIKHTLYILFSLSLTFFYVTEGFAQSAAPYANSWINYEQPYVKIAVNAKGMHKVPLSALPASFPVNQPEKLQLWHLGKQVAIIIESKEISFYGVPNTGESDSLLYRPMSSRLNPFYSIYSDESAYFLTVSSSKSLRAETVNRAVNDATPALAYHIAKASTVLSTDYSLGANSPLRPNFFNSFFEKGASRTGPNILKNVQSTYPIQLTNLVSNSIKPKVKLLVHGRSNNERKVEVYIGKTEQTLRLAKVLASSNFEGVDGEFEIEKADLDANFKGIIALKSVSTDQYERFSLAYFTVTYPQSFSIASRKSIELTLDPQASTLSRVATTGAPAGVKIYDITDTLRVIAGNAGNFMVPRKSGKVSTLLVTNEVITVPAAKISAVNFQKFDPKAANYIIVSGENLLAGSAEYAAYRASQVGGGFKTVVANIKDVYNQFNYGEPSPLGIRRFASYMISDGVKDKSLFLIGKSISLTERMKKELPEEVPTIGFPASDILLVEGLGGVSRDVPALNVGRLPAMTDQHIKDYLEKVKEYELNDGEELGWRKQILHLNGGKSASEITQLKNVLETLKPAVENGFVGGRVTPFVKQQAISEVEKVNITPQVNEGVGMITYFGHGSATVTDLDMGYITDADRGYNNYKKYPFMFFNGCGVGNVFAARYNASPTASDRRPLSMDWILTPKKGTVALVANSFESYVSSSSKYLSNLYNTMFADEATSSASIGRVQAVVAQKIVTGGANQYDIANIHQSLLQGDPAIEVVTVSKPDYAVGADDAIMLYSESAGKTIDNSASVRAVVKLANEGRYIKDQKVPVQVEIQYSDGKNDVKSETVSAMAYKDTLSFSFANKKNIKRILFKVDPANTLQELSKGNNNSELVVEWDVAKTLNFYPGAPLKDLIAPLLEVKFNDRIIENKDVVDPSTLITIKLEDDRILSPDTSLVNVFIKPCEGSDCDFTKLSYSSNDLKISSLSERSLSIAYQAESLKPGIYELLVNAKDGSSNASANPYRIVFTVTEENQENQLTVSPNPASSYVRFRLEAGSKEADQSVHWTMYSLKGVALDEGEVQLGGSGIKDWYWIPGLHIPSGTYVYKLNLKTGAETRKSFAGRVVILK</sequence>
<dbReference type="GO" id="GO:0006508">
    <property type="term" value="P:proteolysis"/>
    <property type="evidence" value="ECO:0007669"/>
    <property type="project" value="InterPro"/>
</dbReference>
<evidence type="ECO:0000313" key="3">
    <source>
        <dbReference type="Proteomes" id="UP000190897"/>
    </source>
</evidence>
<protein>
    <submittedName>
        <fullName evidence="2">Peptidase family C25</fullName>
    </submittedName>
</protein>
<dbReference type="Gene3D" id="3.40.50.1460">
    <property type="match status" value="1"/>
</dbReference>
<dbReference type="SUPFAM" id="SSF52129">
    <property type="entry name" value="Caspase-like"/>
    <property type="match status" value="1"/>
</dbReference>
<dbReference type="InterPro" id="IPR001769">
    <property type="entry name" value="Gingipain"/>
</dbReference>
<accession>A0A1T5CMH8</accession>
<dbReference type="STRING" id="651661.SAMN05660293_01384"/>